<dbReference type="Proteomes" id="UP001500653">
    <property type="component" value="Unassembled WGS sequence"/>
</dbReference>
<evidence type="ECO:0000313" key="1">
    <source>
        <dbReference type="EMBL" id="GAA1225909.1"/>
    </source>
</evidence>
<gene>
    <name evidence="1" type="ORF">GCM10009676_04700</name>
</gene>
<comment type="caution">
    <text evidence="1">The sequence shown here is derived from an EMBL/GenBank/DDBJ whole genome shotgun (WGS) entry which is preliminary data.</text>
</comment>
<dbReference type="Pfam" id="PF19686">
    <property type="entry name" value="DUF6188"/>
    <property type="match status" value="1"/>
</dbReference>
<protein>
    <submittedName>
        <fullName evidence="1">Uncharacterized protein</fullName>
    </submittedName>
</protein>
<dbReference type="InterPro" id="IPR046179">
    <property type="entry name" value="DUF6188"/>
</dbReference>
<proteinExistence type="predicted"/>
<dbReference type="EMBL" id="BAAALN010000002">
    <property type="protein sequence ID" value="GAA1225909.1"/>
    <property type="molecule type" value="Genomic_DNA"/>
</dbReference>
<evidence type="ECO:0000313" key="2">
    <source>
        <dbReference type="Proteomes" id="UP001500653"/>
    </source>
</evidence>
<reference evidence="1 2" key="1">
    <citation type="journal article" date="2019" name="Int. J. Syst. Evol. Microbiol.">
        <title>The Global Catalogue of Microorganisms (GCM) 10K type strain sequencing project: providing services to taxonomists for standard genome sequencing and annotation.</title>
        <authorList>
            <consortium name="The Broad Institute Genomics Platform"/>
            <consortium name="The Broad Institute Genome Sequencing Center for Infectious Disease"/>
            <person name="Wu L."/>
            <person name="Ma J."/>
        </authorList>
    </citation>
    <scope>NUCLEOTIDE SEQUENCE [LARGE SCALE GENOMIC DNA]</scope>
    <source>
        <strain evidence="1 2">JCM 13023</strain>
    </source>
</reference>
<accession>A0ABN1VZU2</accession>
<sequence length="47" mass="5213">MELPFVDDWRVLVAACEDYESWNVVGPHGLLIVSMPGGDLAVWQPSL</sequence>
<keyword evidence="2" id="KW-1185">Reference proteome</keyword>
<organism evidence="1 2">
    <name type="scientific">Prauserella halophila</name>
    <dbReference type="NCBI Taxonomy" id="185641"/>
    <lineage>
        <taxon>Bacteria</taxon>
        <taxon>Bacillati</taxon>
        <taxon>Actinomycetota</taxon>
        <taxon>Actinomycetes</taxon>
        <taxon>Pseudonocardiales</taxon>
        <taxon>Pseudonocardiaceae</taxon>
        <taxon>Prauserella</taxon>
    </lineage>
</organism>
<name>A0ABN1VZU2_9PSEU</name>